<organism evidence="1 2">
    <name type="scientific">Anaeromyxobacter oryzae</name>
    <dbReference type="NCBI Taxonomy" id="2918170"/>
    <lineage>
        <taxon>Bacteria</taxon>
        <taxon>Pseudomonadati</taxon>
        <taxon>Myxococcota</taxon>
        <taxon>Myxococcia</taxon>
        <taxon>Myxococcales</taxon>
        <taxon>Cystobacterineae</taxon>
        <taxon>Anaeromyxobacteraceae</taxon>
        <taxon>Anaeromyxobacter</taxon>
    </lineage>
</organism>
<sequence>MRVSPSAIALLAAALVASEPAEPQPTGDLYASFVVPQDMMLGAGPMDQLEGTLFGVLPPPPTIVVRQTHYYGTITIDHRAHLARRISCKLCHGPKPVGKIGFTPRVAHERCVGCHQTIVKGPTKCQGCHVKSATPPPLLVATAAPAAAAETPKAPEPNPGNVAAALAAFDAPKSGAGGGVFEKDAFHRSLEMGLTAGNGGWGGSVRMAFQQDWIQLSHSFERLSSDSTARTLALFGAGISQPVRSRISLQGSALLGFDVVDHPVVVLFPSIGARAGVELRLRSSFIQKLTASVTGVFDLSPRAYEHDIGGVTLYGTLATGFSLP</sequence>
<evidence type="ECO:0008006" key="3">
    <source>
        <dbReference type="Google" id="ProtNLM"/>
    </source>
</evidence>
<proteinExistence type="predicted"/>
<dbReference type="CDD" id="cd08168">
    <property type="entry name" value="Cytochrom_C3"/>
    <property type="match status" value="1"/>
</dbReference>
<name>A0ABM7X0B1_9BACT</name>
<dbReference type="InterPro" id="IPR036280">
    <property type="entry name" value="Multihaem_cyt_sf"/>
</dbReference>
<gene>
    <name evidence="1" type="ORF">AMOR_42270</name>
</gene>
<dbReference type="EMBL" id="AP025591">
    <property type="protein sequence ID" value="BDG05231.1"/>
    <property type="molecule type" value="Genomic_DNA"/>
</dbReference>
<accession>A0ABM7X0B1</accession>
<dbReference type="Proteomes" id="UP001162891">
    <property type="component" value="Chromosome"/>
</dbReference>
<dbReference type="SUPFAM" id="SSF48695">
    <property type="entry name" value="Multiheme cytochromes"/>
    <property type="match status" value="1"/>
</dbReference>
<keyword evidence="2" id="KW-1185">Reference proteome</keyword>
<evidence type="ECO:0000313" key="1">
    <source>
        <dbReference type="EMBL" id="BDG05231.1"/>
    </source>
</evidence>
<reference evidence="2" key="1">
    <citation type="journal article" date="2022" name="Int. J. Syst. Evol. Microbiol.">
        <title>Anaeromyxobacter oryzae sp. nov., Anaeromyxobacter diazotrophicus sp. nov. and Anaeromyxobacter paludicola sp. nov., isolated from paddy soils.</title>
        <authorList>
            <person name="Itoh H."/>
            <person name="Xu Z."/>
            <person name="Mise K."/>
            <person name="Masuda Y."/>
            <person name="Ushijima N."/>
            <person name="Hayakawa C."/>
            <person name="Shiratori Y."/>
            <person name="Senoo K."/>
        </authorList>
    </citation>
    <scope>NUCLEOTIDE SEQUENCE [LARGE SCALE GENOMIC DNA]</scope>
    <source>
        <strain evidence="2">Red232</strain>
    </source>
</reference>
<dbReference type="Gene3D" id="3.90.10.10">
    <property type="entry name" value="Cytochrome C3"/>
    <property type="match status" value="1"/>
</dbReference>
<evidence type="ECO:0000313" key="2">
    <source>
        <dbReference type="Proteomes" id="UP001162891"/>
    </source>
</evidence>
<protein>
    <recommendedName>
        <fullName evidence="3">Cytochrome c7-like domain-containing protein</fullName>
    </recommendedName>
</protein>